<evidence type="ECO:0000256" key="4">
    <source>
        <dbReference type="ARBA" id="ARBA00023239"/>
    </source>
</evidence>
<evidence type="ECO:0000256" key="3">
    <source>
        <dbReference type="ARBA" id="ARBA00022898"/>
    </source>
</evidence>
<dbReference type="CDD" id="cd01562">
    <property type="entry name" value="Thr-dehyd"/>
    <property type="match status" value="1"/>
</dbReference>
<dbReference type="PROSITE" id="PS51671">
    <property type="entry name" value="ACT"/>
    <property type="match status" value="1"/>
</dbReference>
<evidence type="ECO:0000313" key="8">
    <source>
        <dbReference type="Proteomes" id="UP000664779"/>
    </source>
</evidence>
<dbReference type="EMBL" id="JAFLNF010000005">
    <property type="protein sequence ID" value="MBO0345978.1"/>
    <property type="molecule type" value="Genomic_DNA"/>
</dbReference>
<dbReference type="InterPro" id="IPR050147">
    <property type="entry name" value="Ser/Thr_Dehydratase"/>
</dbReference>
<accession>A0A939ER23</accession>
<sequence>MTDTEQTSHQASQAQATEAQVSEAQALADLVIYESILAAAQKIEGAVLGTPCLPAPRLSELTGAEVFVKYENMQVTGAFKERGALVKLLSLSEKERARGVIAVSAGNHAQGVAYHASRLGIKATIVMPALTPFVKISATRGFGAEVVLVGDTLAEAKAEADRLAEAHGYVWVHPYDDVEVIRGQGTIALEMLAAQPDLDMLVVPVGGGGLIAGMAVAAKAIKPQIEVIGVETVLYPGMWGALYNKEVRCEGATIAEGIAVRDIGLITQEVIKRTVDDILLVKESTLEQAINAYLTLQRTIAEGAGAAGLAAMLSDRERFVGKRVGLVLCGGNIDPRLLSKIVVRELARDGRVVSIRIDTPDKPGVLGEIAMTIGNMQGNVVDVAHHRLFLNVPAKGATLDVTFEAFTAQHGTDIVQALREKGYTVKHLDVAQAVG</sequence>
<comment type="cofactor">
    <cofactor evidence="1">
        <name>pyridoxal 5'-phosphate</name>
        <dbReference type="ChEBI" id="CHEBI:597326"/>
    </cofactor>
</comment>
<keyword evidence="4 7" id="KW-0456">Lyase</keyword>
<reference evidence="7" key="1">
    <citation type="submission" date="2021-03" db="EMBL/GenBank/DDBJ databases">
        <title>Roseibium sp. CAU 1637 isolated from Incheon.</title>
        <authorList>
            <person name="Kim W."/>
        </authorList>
    </citation>
    <scope>NUCLEOTIDE SEQUENCE</scope>
    <source>
        <strain evidence="7">CAU 1637</strain>
    </source>
</reference>
<dbReference type="FunFam" id="3.40.50.1100:FF:000005">
    <property type="entry name" value="Threonine dehydratase catabolic"/>
    <property type="match status" value="1"/>
</dbReference>
<organism evidence="7 8">
    <name type="scientific">Roseibium limicola</name>
    <dbReference type="NCBI Taxonomy" id="2816037"/>
    <lineage>
        <taxon>Bacteria</taxon>
        <taxon>Pseudomonadati</taxon>
        <taxon>Pseudomonadota</taxon>
        <taxon>Alphaproteobacteria</taxon>
        <taxon>Hyphomicrobiales</taxon>
        <taxon>Stappiaceae</taxon>
        <taxon>Roseibium</taxon>
    </lineage>
</organism>
<dbReference type="GO" id="GO:0009097">
    <property type="term" value="P:isoleucine biosynthetic process"/>
    <property type="evidence" value="ECO:0007669"/>
    <property type="project" value="TreeGrafter"/>
</dbReference>
<dbReference type="GO" id="GO:0006565">
    <property type="term" value="P:L-serine catabolic process"/>
    <property type="evidence" value="ECO:0007669"/>
    <property type="project" value="TreeGrafter"/>
</dbReference>
<dbReference type="GO" id="GO:0003941">
    <property type="term" value="F:L-serine ammonia-lyase activity"/>
    <property type="evidence" value="ECO:0007669"/>
    <property type="project" value="UniProtKB-EC"/>
</dbReference>
<dbReference type="NCBIfam" id="TIGR01127">
    <property type="entry name" value="ilvA_1Cterm"/>
    <property type="match status" value="1"/>
</dbReference>
<dbReference type="Gene3D" id="3.40.50.1100">
    <property type="match status" value="2"/>
</dbReference>
<name>A0A939ER23_9HYPH</name>
<dbReference type="NCBIfam" id="NF005600">
    <property type="entry name" value="PRK07334.1"/>
    <property type="match status" value="1"/>
</dbReference>
<dbReference type="Proteomes" id="UP000664779">
    <property type="component" value="Unassembled WGS sequence"/>
</dbReference>
<dbReference type="SUPFAM" id="SSF55021">
    <property type="entry name" value="ACT-like"/>
    <property type="match status" value="1"/>
</dbReference>
<evidence type="ECO:0000256" key="5">
    <source>
        <dbReference type="ARBA" id="ARBA00049406"/>
    </source>
</evidence>
<dbReference type="GO" id="GO:0006567">
    <property type="term" value="P:L-threonine catabolic process"/>
    <property type="evidence" value="ECO:0007669"/>
    <property type="project" value="InterPro"/>
</dbReference>
<dbReference type="InterPro" id="IPR045865">
    <property type="entry name" value="ACT-like_dom_sf"/>
</dbReference>
<comment type="caution">
    <text evidence="7">The sequence shown here is derived from an EMBL/GenBank/DDBJ whole genome shotgun (WGS) entry which is preliminary data.</text>
</comment>
<dbReference type="Pfam" id="PF00291">
    <property type="entry name" value="PALP"/>
    <property type="match status" value="1"/>
</dbReference>
<proteinExistence type="inferred from homology"/>
<evidence type="ECO:0000259" key="6">
    <source>
        <dbReference type="PROSITE" id="PS51671"/>
    </source>
</evidence>
<evidence type="ECO:0000313" key="7">
    <source>
        <dbReference type="EMBL" id="MBO0345978.1"/>
    </source>
</evidence>
<dbReference type="PANTHER" id="PTHR48078:SF6">
    <property type="entry name" value="L-THREONINE DEHYDRATASE CATABOLIC TDCB"/>
    <property type="match status" value="1"/>
</dbReference>
<keyword evidence="8" id="KW-1185">Reference proteome</keyword>
<dbReference type="GO" id="GO:0004794">
    <property type="term" value="F:threonine deaminase activity"/>
    <property type="evidence" value="ECO:0007669"/>
    <property type="project" value="UniProtKB-EC"/>
</dbReference>
<dbReference type="InterPro" id="IPR036052">
    <property type="entry name" value="TrpB-like_PALP_sf"/>
</dbReference>
<dbReference type="InterPro" id="IPR044561">
    <property type="entry name" value="ACT_ThrD-II-like"/>
</dbReference>
<dbReference type="InterPro" id="IPR002912">
    <property type="entry name" value="ACT_dom"/>
</dbReference>
<dbReference type="SUPFAM" id="SSF53686">
    <property type="entry name" value="Tryptophan synthase beta subunit-like PLP-dependent enzymes"/>
    <property type="match status" value="1"/>
</dbReference>
<dbReference type="InterPro" id="IPR001926">
    <property type="entry name" value="TrpB-like_PALP"/>
</dbReference>
<dbReference type="RefSeq" id="WP_206941100.1">
    <property type="nucleotide sequence ID" value="NZ_JAFLNF010000005.1"/>
</dbReference>
<dbReference type="EC" id="4.3.1.19" evidence="7"/>
<feature type="domain" description="ACT" evidence="6">
    <location>
        <begin position="354"/>
        <end position="432"/>
    </location>
</feature>
<protein>
    <submittedName>
        <fullName evidence="7">Threonine ammonia-lyase</fullName>
        <ecNumber evidence="7">4.3.1.19</ecNumber>
    </submittedName>
</protein>
<comment type="catalytic activity">
    <reaction evidence="5">
        <text>L-serine = pyruvate + NH4(+)</text>
        <dbReference type="Rhea" id="RHEA:19169"/>
        <dbReference type="ChEBI" id="CHEBI:15361"/>
        <dbReference type="ChEBI" id="CHEBI:28938"/>
        <dbReference type="ChEBI" id="CHEBI:33384"/>
        <dbReference type="EC" id="4.3.1.17"/>
    </reaction>
</comment>
<comment type="similarity">
    <text evidence="2">Belongs to the serine/threonine dehydratase family.</text>
</comment>
<evidence type="ECO:0000256" key="1">
    <source>
        <dbReference type="ARBA" id="ARBA00001933"/>
    </source>
</evidence>
<dbReference type="InterPro" id="IPR005789">
    <property type="entry name" value="Thr_deHydtase_catblc"/>
</dbReference>
<evidence type="ECO:0000256" key="2">
    <source>
        <dbReference type="ARBA" id="ARBA00010869"/>
    </source>
</evidence>
<keyword evidence="3" id="KW-0663">Pyridoxal phosphate</keyword>
<dbReference type="PANTHER" id="PTHR48078">
    <property type="entry name" value="THREONINE DEHYDRATASE, MITOCHONDRIAL-RELATED"/>
    <property type="match status" value="1"/>
</dbReference>
<dbReference type="CDD" id="cd04886">
    <property type="entry name" value="ACT_ThrD-II-like"/>
    <property type="match status" value="1"/>
</dbReference>
<gene>
    <name evidence="7" type="ORF">J0X15_12160</name>
</gene>
<dbReference type="AlphaFoldDB" id="A0A939ER23"/>